<dbReference type="SUPFAM" id="SSF51197">
    <property type="entry name" value="Clavaminate synthase-like"/>
    <property type="match status" value="1"/>
</dbReference>
<evidence type="ECO:0008006" key="4">
    <source>
        <dbReference type="Google" id="ProtNLM"/>
    </source>
</evidence>
<comment type="caution">
    <text evidence="2">The sequence shown here is derived from an EMBL/GenBank/DDBJ whole genome shotgun (WGS) entry which is preliminary data.</text>
</comment>
<dbReference type="PANTHER" id="PTHR20883">
    <property type="entry name" value="PHYTANOYL-COA DIOXYGENASE DOMAIN CONTAINING 1"/>
    <property type="match status" value="1"/>
</dbReference>
<dbReference type="Proteomes" id="UP000249260">
    <property type="component" value="Unassembled WGS sequence"/>
</dbReference>
<protein>
    <recommendedName>
        <fullName evidence="4">Phytanoyl-CoA dioxygenase</fullName>
    </recommendedName>
</protein>
<dbReference type="EMBL" id="QLUW01000002">
    <property type="protein sequence ID" value="RAP76583.1"/>
    <property type="molecule type" value="Genomic_DNA"/>
</dbReference>
<accession>A0A328U443</accession>
<dbReference type="InterPro" id="IPR008775">
    <property type="entry name" value="Phytyl_CoA_dOase-like"/>
</dbReference>
<dbReference type="Pfam" id="PF05721">
    <property type="entry name" value="PhyH"/>
    <property type="match status" value="1"/>
</dbReference>
<sequence>MEHAKENVKLRQLLEDGYCIYENILDEAMLERLRETAERLAEEQTTAERALNRSTGSMIPVTKDPVFAELVAWPRALDALASLTYSDPKFYGGYVISKPPQSPPLFWHYDYPVWDHPDAFEKKPHQLFLMYYLTDTSPFNGCLRVIPGTHLYDNPLHAELEEAHSRKLLQAEDLDSPAFSMRPDEIDVAVRAGDLLIGDARLLHASHANRSDHRRTVITLWYNPDFSTFSEPLKAFYSSLKTMPPDSWPAKAKQLIEPLWTQYDGEAEPLPWNRIRPMRGSVNRK</sequence>
<keyword evidence="3" id="KW-1185">Reference proteome</keyword>
<proteinExistence type="predicted"/>
<evidence type="ECO:0000313" key="2">
    <source>
        <dbReference type="EMBL" id="RAP76583.1"/>
    </source>
</evidence>
<keyword evidence="1" id="KW-0175">Coiled coil</keyword>
<dbReference type="PANTHER" id="PTHR20883:SF46">
    <property type="entry name" value="PHYTANOYL-COA HYDROXYLASE"/>
    <property type="match status" value="1"/>
</dbReference>
<gene>
    <name evidence="2" type="ORF">DL346_14550</name>
</gene>
<dbReference type="RefSeq" id="WP_112882801.1">
    <property type="nucleotide sequence ID" value="NZ_QLUW01000002.1"/>
</dbReference>
<evidence type="ECO:0000256" key="1">
    <source>
        <dbReference type="SAM" id="Coils"/>
    </source>
</evidence>
<dbReference type="AlphaFoldDB" id="A0A328U443"/>
<dbReference type="OrthoDB" id="7359449at2"/>
<dbReference type="GO" id="GO:0005506">
    <property type="term" value="F:iron ion binding"/>
    <property type="evidence" value="ECO:0007669"/>
    <property type="project" value="UniProtKB-ARBA"/>
</dbReference>
<feature type="coiled-coil region" evidence="1">
    <location>
        <begin position="23"/>
        <end position="53"/>
    </location>
</feature>
<organism evidence="2 3">
    <name type="scientific">Paenibacillus montanisoli</name>
    <dbReference type="NCBI Taxonomy" id="2081970"/>
    <lineage>
        <taxon>Bacteria</taxon>
        <taxon>Bacillati</taxon>
        <taxon>Bacillota</taxon>
        <taxon>Bacilli</taxon>
        <taxon>Bacillales</taxon>
        <taxon>Paenibacillaceae</taxon>
        <taxon>Paenibacillus</taxon>
    </lineage>
</organism>
<name>A0A328U443_9BACL</name>
<reference evidence="2 3" key="1">
    <citation type="submission" date="2018-06" db="EMBL/GenBank/DDBJ databases">
        <title>Paenibacillus montanisoli sp. nov., isolated from mountain area soil.</title>
        <authorList>
            <person name="Wu M."/>
        </authorList>
    </citation>
    <scope>NUCLEOTIDE SEQUENCE [LARGE SCALE GENOMIC DNA]</scope>
    <source>
        <strain evidence="2 3">RA17</strain>
    </source>
</reference>
<dbReference type="GO" id="GO:0016706">
    <property type="term" value="F:2-oxoglutarate-dependent dioxygenase activity"/>
    <property type="evidence" value="ECO:0007669"/>
    <property type="project" value="UniProtKB-ARBA"/>
</dbReference>
<dbReference type="Gene3D" id="2.60.120.620">
    <property type="entry name" value="q2cbj1_9rhob like domain"/>
    <property type="match status" value="1"/>
</dbReference>
<evidence type="ECO:0000313" key="3">
    <source>
        <dbReference type="Proteomes" id="UP000249260"/>
    </source>
</evidence>